<comment type="caution">
    <text evidence="1">The sequence shown here is derived from an EMBL/GenBank/DDBJ whole genome shotgun (WGS) entry which is preliminary data.</text>
</comment>
<evidence type="ECO:0000313" key="1">
    <source>
        <dbReference type="EMBL" id="GAI13706.1"/>
    </source>
</evidence>
<protein>
    <submittedName>
        <fullName evidence="1">Uncharacterized protein</fullName>
    </submittedName>
</protein>
<dbReference type="EMBL" id="BARV01003943">
    <property type="protein sequence ID" value="GAI13706.1"/>
    <property type="molecule type" value="Genomic_DNA"/>
</dbReference>
<gene>
    <name evidence="1" type="ORF">S06H3_09094</name>
</gene>
<name>X1M6J6_9ZZZZ</name>
<reference evidence="1" key="1">
    <citation type="journal article" date="2014" name="Front. Microbiol.">
        <title>High frequency of phylogenetically diverse reductive dehalogenase-homologous genes in deep subseafloor sedimentary metagenomes.</title>
        <authorList>
            <person name="Kawai M."/>
            <person name="Futagami T."/>
            <person name="Toyoda A."/>
            <person name="Takaki Y."/>
            <person name="Nishi S."/>
            <person name="Hori S."/>
            <person name="Arai W."/>
            <person name="Tsubouchi T."/>
            <person name="Morono Y."/>
            <person name="Uchiyama I."/>
            <person name="Ito T."/>
            <person name="Fujiyama A."/>
            <person name="Inagaki F."/>
            <person name="Takami H."/>
        </authorList>
    </citation>
    <scope>NUCLEOTIDE SEQUENCE</scope>
    <source>
        <strain evidence="1">Expedition CK06-06</strain>
    </source>
</reference>
<dbReference type="AlphaFoldDB" id="X1M6J6"/>
<sequence length="177" mass="19747">MASYEEYVDYLRRNLTQLERVGDSLSGADERLDYAVKQLLDIRPAVEPLVGLLRELKEAGYIMPSQTQQIAFEYTLAPNQGVRLEDLIPLDGAIISVGFHWPRGCNALVEIAVGHGYKQFMPISGFLALNDASPVYPTHENVKREETAWCVMDNHDGSEKHHVSATVTIAVNNGKYS</sequence>
<accession>X1M6J6</accession>
<proteinExistence type="predicted"/>
<organism evidence="1">
    <name type="scientific">marine sediment metagenome</name>
    <dbReference type="NCBI Taxonomy" id="412755"/>
    <lineage>
        <taxon>unclassified sequences</taxon>
        <taxon>metagenomes</taxon>
        <taxon>ecological metagenomes</taxon>
    </lineage>
</organism>